<dbReference type="InterPro" id="IPR036201">
    <property type="entry name" value="Pacifastin_dom_sf"/>
</dbReference>
<dbReference type="Pfam" id="PF05375">
    <property type="entry name" value="Pacifastin_I"/>
    <property type="match status" value="1"/>
</dbReference>
<accession>A0A8K0DCV1</accession>
<evidence type="ECO:0000256" key="2">
    <source>
        <dbReference type="ARBA" id="ARBA00022525"/>
    </source>
</evidence>
<keyword evidence="5 8" id="KW-1015">Disulfide bond</keyword>
<evidence type="ECO:0000256" key="5">
    <source>
        <dbReference type="ARBA" id="ARBA00023157"/>
    </source>
</evidence>
<keyword evidence="4 7" id="KW-0722">Serine protease inhibitor</keyword>
<dbReference type="InterPro" id="IPR016307">
    <property type="entry name" value="Prtase-inh_pacifastin"/>
</dbReference>
<dbReference type="Proteomes" id="UP000801492">
    <property type="component" value="Unassembled WGS sequence"/>
</dbReference>
<comment type="similarity">
    <text evidence="6 7 8">Belongs to the protease inhibitor I19 family.</text>
</comment>
<sequence length="100" mass="10893">MKIFLGVLLLAVIVAVNASDDDGGFKCTPGVRYQENKCNGCFCSNNHALGCTLMGCLNQDPKLYKCEKGTTWNEGCEQCWCISLGTLCTTNCGKVPEQHH</sequence>
<gene>
    <name evidence="10" type="ORF">ILUMI_04303</name>
</gene>
<dbReference type="InterPro" id="IPR008037">
    <property type="entry name" value="Pacifastin_dom"/>
</dbReference>
<dbReference type="GO" id="GO:0005576">
    <property type="term" value="C:extracellular region"/>
    <property type="evidence" value="ECO:0007669"/>
    <property type="project" value="UniProtKB-SubCell"/>
</dbReference>
<evidence type="ECO:0000256" key="4">
    <source>
        <dbReference type="ARBA" id="ARBA00022900"/>
    </source>
</evidence>
<evidence type="ECO:0000313" key="11">
    <source>
        <dbReference type="Proteomes" id="UP000801492"/>
    </source>
</evidence>
<organism evidence="10 11">
    <name type="scientific">Ignelater luminosus</name>
    <name type="common">Cucubano</name>
    <name type="synonym">Pyrophorus luminosus</name>
    <dbReference type="NCBI Taxonomy" id="2038154"/>
    <lineage>
        <taxon>Eukaryota</taxon>
        <taxon>Metazoa</taxon>
        <taxon>Ecdysozoa</taxon>
        <taxon>Arthropoda</taxon>
        <taxon>Hexapoda</taxon>
        <taxon>Insecta</taxon>
        <taxon>Pterygota</taxon>
        <taxon>Neoptera</taxon>
        <taxon>Endopterygota</taxon>
        <taxon>Coleoptera</taxon>
        <taxon>Polyphaga</taxon>
        <taxon>Elateriformia</taxon>
        <taxon>Elateroidea</taxon>
        <taxon>Elateridae</taxon>
        <taxon>Agrypninae</taxon>
        <taxon>Pyrophorini</taxon>
        <taxon>Ignelater</taxon>
    </lineage>
</organism>
<evidence type="ECO:0000256" key="3">
    <source>
        <dbReference type="ARBA" id="ARBA00022690"/>
    </source>
</evidence>
<comment type="subcellular location">
    <subcellularLocation>
        <location evidence="1 7">Secreted</location>
    </subcellularLocation>
</comment>
<evidence type="ECO:0000256" key="6">
    <source>
        <dbReference type="ARBA" id="ARBA00029459"/>
    </source>
</evidence>
<reference evidence="10" key="1">
    <citation type="submission" date="2019-08" db="EMBL/GenBank/DDBJ databases">
        <title>The genome of the North American firefly Photinus pyralis.</title>
        <authorList>
            <consortium name="Photinus pyralis genome working group"/>
            <person name="Fallon T.R."/>
            <person name="Sander Lower S.E."/>
            <person name="Weng J.-K."/>
        </authorList>
    </citation>
    <scope>NUCLEOTIDE SEQUENCE</scope>
    <source>
        <strain evidence="10">TRF0915ILg1</strain>
        <tissue evidence="10">Whole body</tissue>
    </source>
</reference>
<keyword evidence="11" id="KW-1185">Reference proteome</keyword>
<evidence type="ECO:0000259" key="9">
    <source>
        <dbReference type="PROSITE" id="PS51446"/>
    </source>
</evidence>
<name>A0A8K0DCV1_IGNLU</name>
<proteinExistence type="inferred from homology"/>
<dbReference type="EMBL" id="VTPC01001463">
    <property type="protein sequence ID" value="KAF2901879.1"/>
    <property type="molecule type" value="Genomic_DNA"/>
</dbReference>
<protein>
    <recommendedName>
        <fullName evidence="7">Protease inhibitor</fullName>
    </recommendedName>
</protein>
<comment type="caution">
    <text evidence="10">The sequence shown here is derived from an EMBL/GenBank/DDBJ whole genome shotgun (WGS) entry which is preliminary data.</text>
</comment>
<keyword evidence="2 7" id="KW-0964">Secreted</keyword>
<keyword evidence="3 7" id="KW-0646">Protease inhibitor</keyword>
<dbReference type="OrthoDB" id="6762831at2759"/>
<feature type="disulfide bond" evidence="8">
    <location>
        <begin position="41"/>
        <end position="51"/>
    </location>
</feature>
<feature type="disulfide bond" evidence="8">
    <location>
        <begin position="38"/>
        <end position="56"/>
    </location>
</feature>
<feature type="chain" id="PRO_5035498653" description="Protease inhibitor" evidence="7">
    <location>
        <begin position="19"/>
        <end position="100"/>
    </location>
</feature>
<keyword evidence="7" id="KW-0732">Signal</keyword>
<evidence type="ECO:0000256" key="1">
    <source>
        <dbReference type="ARBA" id="ARBA00004613"/>
    </source>
</evidence>
<dbReference type="GO" id="GO:0004867">
    <property type="term" value="F:serine-type endopeptidase inhibitor activity"/>
    <property type="evidence" value="ECO:0007669"/>
    <property type="project" value="UniProtKB-UniRule"/>
</dbReference>
<dbReference type="AlphaFoldDB" id="A0A8K0DCV1"/>
<evidence type="ECO:0000256" key="8">
    <source>
        <dbReference type="PROSITE-ProRule" id="PRU00776"/>
    </source>
</evidence>
<dbReference type="PROSITE" id="PS51446">
    <property type="entry name" value="PACIFASTIN"/>
    <property type="match status" value="1"/>
</dbReference>
<evidence type="ECO:0000256" key="7">
    <source>
        <dbReference type="PIRNR" id="PIRNR001625"/>
    </source>
</evidence>
<feature type="signal peptide" evidence="7">
    <location>
        <begin position="1"/>
        <end position="18"/>
    </location>
</feature>
<dbReference type="SUPFAM" id="SSF57283">
    <property type="entry name" value="PMP inhibitors"/>
    <property type="match status" value="1"/>
</dbReference>
<evidence type="ECO:0000313" key="10">
    <source>
        <dbReference type="EMBL" id="KAF2901879.1"/>
    </source>
</evidence>
<comment type="caution">
    <text evidence="8">Lacks conserved residue(s) required for the propagation of feature annotation.</text>
</comment>
<dbReference type="PIRSF" id="PIRSF001625">
    <property type="entry name" value="Prot_inhib_pacifastin"/>
    <property type="match status" value="1"/>
</dbReference>
<feature type="domain" description="Pacifastin" evidence="9">
    <location>
        <begin position="24"/>
        <end position="59"/>
    </location>
</feature>